<protein>
    <submittedName>
        <fullName evidence="1">Uncharacterized protein</fullName>
    </submittedName>
</protein>
<reference evidence="1 2" key="2">
    <citation type="journal article" date="2022" name="Mol. Ecol. Resour.">
        <title>The genomes of chicory, endive, great burdock and yacon provide insights into Asteraceae paleo-polyploidization history and plant inulin production.</title>
        <authorList>
            <person name="Fan W."/>
            <person name="Wang S."/>
            <person name="Wang H."/>
            <person name="Wang A."/>
            <person name="Jiang F."/>
            <person name="Liu H."/>
            <person name="Zhao H."/>
            <person name="Xu D."/>
            <person name="Zhang Y."/>
        </authorList>
    </citation>
    <scope>NUCLEOTIDE SEQUENCE [LARGE SCALE GENOMIC DNA]</scope>
    <source>
        <strain evidence="2">cv. Niubang</strain>
    </source>
</reference>
<gene>
    <name evidence="1" type="ORF">L6452_13329</name>
</gene>
<evidence type="ECO:0000313" key="1">
    <source>
        <dbReference type="EMBL" id="KAI3733871.1"/>
    </source>
</evidence>
<dbReference type="Proteomes" id="UP001055879">
    <property type="component" value="Linkage Group LG04"/>
</dbReference>
<organism evidence="1 2">
    <name type="scientific">Arctium lappa</name>
    <name type="common">Greater burdock</name>
    <name type="synonym">Lappa major</name>
    <dbReference type="NCBI Taxonomy" id="4217"/>
    <lineage>
        <taxon>Eukaryota</taxon>
        <taxon>Viridiplantae</taxon>
        <taxon>Streptophyta</taxon>
        <taxon>Embryophyta</taxon>
        <taxon>Tracheophyta</taxon>
        <taxon>Spermatophyta</taxon>
        <taxon>Magnoliopsida</taxon>
        <taxon>eudicotyledons</taxon>
        <taxon>Gunneridae</taxon>
        <taxon>Pentapetalae</taxon>
        <taxon>asterids</taxon>
        <taxon>campanulids</taxon>
        <taxon>Asterales</taxon>
        <taxon>Asteraceae</taxon>
        <taxon>Carduoideae</taxon>
        <taxon>Cardueae</taxon>
        <taxon>Arctiinae</taxon>
        <taxon>Arctium</taxon>
    </lineage>
</organism>
<sequence length="144" mass="16264">MKLVTTAKVRRAQEVVVNVRPFSETLVEVLYRIKEQLQTEDVDVPLTSVRLVKKVAIVVITEDRGLCGGFNNVILRKAKSRIRSDLSTTKEAQAIVDDVVSLFMNEEADKPDMEDEKPDMEEAKAEEDDEIMEEHNSSSENGEI</sequence>
<evidence type="ECO:0000313" key="2">
    <source>
        <dbReference type="Proteomes" id="UP001055879"/>
    </source>
</evidence>
<keyword evidence="2" id="KW-1185">Reference proteome</keyword>
<comment type="caution">
    <text evidence="1">The sequence shown here is derived from an EMBL/GenBank/DDBJ whole genome shotgun (WGS) entry which is preliminary data.</text>
</comment>
<name>A0ACB9CI00_ARCLA</name>
<reference evidence="2" key="1">
    <citation type="journal article" date="2022" name="Mol. Ecol. Resour.">
        <title>The genomes of chicory, endive, great burdock and yacon provide insights into Asteraceae palaeo-polyploidization history and plant inulin production.</title>
        <authorList>
            <person name="Fan W."/>
            <person name="Wang S."/>
            <person name="Wang H."/>
            <person name="Wang A."/>
            <person name="Jiang F."/>
            <person name="Liu H."/>
            <person name="Zhao H."/>
            <person name="Xu D."/>
            <person name="Zhang Y."/>
        </authorList>
    </citation>
    <scope>NUCLEOTIDE SEQUENCE [LARGE SCALE GENOMIC DNA]</scope>
    <source>
        <strain evidence="2">cv. Niubang</strain>
    </source>
</reference>
<accession>A0ACB9CI00</accession>
<proteinExistence type="predicted"/>
<dbReference type="EMBL" id="CM042050">
    <property type="protein sequence ID" value="KAI3733871.1"/>
    <property type="molecule type" value="Genomic_DNA"/>
</dbReference>